<accession>A0AAE1H887</accession>
<feature type="transmembrane region" description="Helical" evidence="6">
    <location>
        <begin position="87"/>
        <end position="112"/>
    </location>
</feature>
<evidence type="ECO:0000256" key="2">
    <source>
        <dbReference type="ARBA" id="ARBA00010663"/>
    </source>
</evidence>
<proteinExistence type="inferred from homology"/>
<evidence type="ECO:0000256" key="6">
    <source>
        <dbReference type="SAM" id="Phobius"/>
    </source>
</evidence>
<dbReference type="AlphaFoldDB" id="A0AAE1H887"/>
<dbReference type="Proteomes" id="UP001219518">
    <property type="component" value="Unassembled WGS sequence"/>
</dbReference>
<evidence type="ECO:0000313" key="8">
    <source>
        <dbReference type="EMBL" id="KAK3915630.1"/>
    </source>
</evidence>
<keyword evidence="5 6" id="KW-0472">Membrane</keyword>
<dbReference type="PROSITE" id="PS50262">
    <property type="entry name" value="G_PROTEIN_RECEP_F1_2"/>
    <property type="match status" value="1"/>
</dbReference>
<sequence>MLAPSPTPAMDDLELTTVGDLFNVTNATDPGGGGAEYCGTGLEWFSARYRGAHGVISLLVCLFGSVANGLNIAVLTRREMASPTNAILTGLAVADLLVMLEYIPFALHMYLLSRPPAEKYSYPWTVFVLFHANFAQAWIHTSEGVDACFRASAGVRSTPAQAWKRTHLLIEYSMGD</sequence>
<dbReference type="Pfam" id="PF10324">
    <property type="entry name" value="7TM_GPCR_Srw"/>
    <property type="match status" value="1"/>
</dbReference>
<dbReference type="PANTHER" id="PTHR46273">
    <property type="entry name" value="MYOSUPPRESSIN RECEPTOR 1, ISOFORM B-RELATED"/>
    <property type="match status" value="1"/>
</dbReference>
<dbReference type="PRINTS" id="PR00237">
    <property type="entry name" value="GPCRRHODOPSN"/>
</dbReference>
<evidence type="ECO:0000256" key="3">
    <source>
        <dbReference type="ARBA" id="ARBA00022692"/>
    </source>
</evidence>
<reference evidence="8" key="1">
    <citation type="submission" date="2021-07" db="EMBL/GenBank/DDBJ databases">
        <authorList>
            <person name="Catto M.A."/>
            <person name="Jacobson A."/>
            <person name="Kennedy G."/>
            <person name="Labadie P."/>
            <person name="Hunt B.G."/>
            <person name="Srinivasan R."/>
        </authorList>
    </citation>
    <scope>NUCLEOTIDE SEQUENCE</scope>
    <source>
        <strain evidence="8">PL_HMW_Pooled</strain>
        <tissue evidence="8">Head</tissue>
    </source>
</reference>
<feature type="domain" description="G-protein coupled receptors family 1 profile" evidence="7">
    <location>
        <begin position="67"/>
        <end position="107"/>
    </location>
</feature>
<dbReference type="GO" id="GO:0005886">
    <property type="term" value="C:plasma membrane"/>
    <property type="evidence" value="ECO:0007669"/>
    <property type="project" value="TreeGrafter"/>
</dbReference>
<keyword evidence="8" id="KW-0675">Receptor</keyword>
<dbReference type="InterPro" id="IPR000276">
    <property type="entry name" value="GPCR_Rhodpsn"/>
</dbReference>
<evidence type="ECO:0000256" key="1">
    <source>
        <dbReference type="ARBA" id="ARBA00004370"/>
    </source>
</evidence>
<dbReference type="InterPro" id="IPR019427">
    <property type="entry name" value="7TM_GPCR_serpentine_rcpt_Srw"/>
</dbReference>
<dbReference type="InterPro" id="IPR053219">
    <property type="entry name" value="GPCR_Dmsr-1"/>
</dbReference>
<comment type="caution">
    <text evidence="8">The sequence shown here is derived from an EMBL/GenBank/DDBJ whole genome shotgun (WGS) entry which is preliminary data.</text>
</comment>
<feature type="transmembrane region" description="Helical" evidence="6">
    <location>
        <begin position="55"/>
        <end position="75"/>
    </location>
</feature>
<name>A0AAE1H887_9NEOP</name>
<dbReference type="GO" id="GO:0008528">
    <property type="term" value="F:G protein-coupled peptide receptor activity"/>
    <property type="evidence" value="ECO:0007669"/>
    <property type="project" value="InterPro"/>
</dbReference>
<evidence type="ECO:0000256" key="5">
    <source>
        <dbReference type="ARBA" id="ARBA00023136"/>
    </source>
</evidence>
<keyword evidence="3 6" id="KW-0812">Transmembrane</keyword>
<keyword evidence="9" id="KW-1185">Reference proteome</keyword>
<dbReference type="EMBL" id="JAHWGI010000441">
    <property type="protein sequence ID" value="KAK3915630.1"/>
    <property type="molecule type" value="Genomic_DNA"/>
</dbReference>
<dbReference type="PANTHER" id="PTHR46273:SF4">
    <property type="entry name" value="AT19640P"/>
    <property type="match status" value="1"/>
</dbReference>
<gene>
    <name evidence="8" type="ORF">KUF71_024773</name>
</gene>
<comment type="similarity">
    <text evidence="2">Belongs to the G-protein coupled receptor 1 family.</text>
</comment>
<reference evidence="8" key="2">
    <citation type="journal article" date="2023" name="BMC Genomics">
        <title>Pest status, molecular evolution, and epigenetic factors derived from the genome assembly of Frankliniella fusca, a thysanopteran phytovirus vector.</title>
        <authorList>
            <person name="Catto M.A."/>
            <person name="Labadie P.E."/>
            <person name="Jacobson A.L."/>
            <person name="Kennedy G.G."/>
            <person name="Srinivasan R."/>
            <person name="Hunt B.G."/>
        </authorList>
    </citation>
    <scope>NUCLEOTIDE SEQUENCE</scope>
    <source>
        <strain evidence="8">PL_HMW_Pooled</strain>
    </source>
</reference>
<keyword evidence="4 6" id="KW-1133">Transmembrane helix</keyword>
<comment type="subcellular location">
    <subcellularLocation>
        <location evidence="1">Membrane</location>
    </subcellularLocation>
</comment>
<dbReference type="Gene3D" id="1.20.1070.10">
    <property type="entry name" value="Rhodopsin 7-helix transmembrane proteins"/>
    <property type="match status" value="1"/>
</dbReference>
<evidence type="ECO:0000259" key="7">
    <source>
        <dbReference type="PROSITE" id="PS50262"/>
    </source>
</evidence>
<evidence type="ECO:0000256" key="4">
    <source>
        <dbReference type="ARBA" id="ARBA00022989"/>
    </source>
</evidence>
<dbReference type="SUPFAM" id="SSF81321">
    <property type="entry name" value="Family A G protein-coupled receptor-like"/>
    <property type="match status" value="1"/>
</dbReference>
<dbReference type="InterPro" id="IPR017452">
    <property type="entry name" value="GPCR_Rhodpsn_7TM"/>
</dbReference>
<evidence type="ECO:0000313" key="9">
    <source>
        <dbReference type="Proteomes" id="UP001219518"/>
    </source>
</evidence>
<organism evidence="8 9">
    <name type="scientific">Frankliniella fusca</name>
    <dbReference type="NCBI Taxonomy" id="407009"/>
    <lineage>
        <taxon>Eukaryota</taxon>
        <taxon>Metazoa</taxon>
        <taxon>Ecdysozoa</taxon>
        <taxon>Arthropoda</taxon>
        <taxon>Hexapoda</taxon>
        <taxon>Insecta</taxon>
        <taxon>Pterygota</taxon>
        <taxon>Neoptera</taxon>
        <taxon>Paraneoptera</taxon>
        <taxon>Thysanoptera</taxon>
        <taxon>Terebrantia</taxon>
        <taxon>Thripoidea</taxon>
        <taxon>Thripidae</taxon>
        <taxon>Frankliniella</taxon>
    </lineage>
</organism>
<protein>
    <submittedName>
        <fullName evidence="8">Thyrotropin-releasing hormone receptor</fullName>
    </submittedName>
</protein>